<evidence type="ECO:0000313" key="3">
    <source>
        <dbReference type="EMBL" id="KZM95050.1"/>
    </source>
</evidence>
<proteinExistence type="predicted"/>
<dbReference type="Pfam" id="PF04043">
    <property type="entry name" value="PMEI"/>
    <property type="match status" value="1"/>
</dbReference>
<keyword evidence="5" id="KW-1185">Reference proteome</keyword>
<organism evidence="3">
    <name type="scientific">Daucus carota subsp. sativus</name>
    <name type="common">Carrot</name>
    <dbReference type="NCBI Taxonomy" id="79200"/>
    <lineage>
        <taxon>Eukaryota</taxon>
        <taxon>Viridiplantae</taxon>
        <taxon>Streptophyta</taxon>
        <taxon>Embryophyta</taxon>
        <taxon>Tracheophyta</taxon>
        <taxon>Spermatophyta</taxon>
        <taxon>Magnoliopsida</taxon>
        <taxon>eudicotyledons</taxon>
        <taxon>Gunneridae</taxon>
        <taxon>Pentapetalae</taxon>
        <taxon>asterids</taxon>
        <taxon>campanulids</taxon>
        <taxon>Apiales</taxon>
        <taxon>Apiaceae</taxon>
        <taxon>Apioideae</taxon>
        <taxon>Scandiceae</taxon>
        <taxon>Daucinae</taxon>
        <taxon>Daucus</taxon>
        <taxon>Daucus sect. Daucus</taxon>
    </lineage>
</organism>
<dbReference type="AlphaFoldDB" id="A0A162A467"/>
<feature type="domain" description="Pectinesterase inhibitor" evidence="2">
    <location>
        <begin position="42"/>
        <end position="191"/>
    </location>
</feature>
<dbReference type="GO" id="GO:0004857">
    <property type="term" value="F:enzyme inhibitor activity"/>
    <property type="evidence" value="ECO:0007669"/>
    <property type="project" value="InterPro"/>
</dbReference>
<dbReference type="InterPro" id="IPR006501">
    <property type="entry name" value="Pectinesterase_inhib_dom"/>
</dbReference>
<keyword evidence="1" id="KW-0732">Signal</keyword>
<protein>
    <recommendedName>
        <fullName evidence="2">Pectinesterase inhibitor domain-containing protein</fullName>
    </recommendedName>
</protein>
<dbReference type="SMART" id="SM00856">
    <property type="entry name" value="PMEI"/>
    <property type="match status" value="1"/>
</dbReference>
<feature type="signal peptide" evidence="1">
    <location>
        <begin position="1"/>
        <end position="23"/>
    </location>
</feature>
<feature type="chain" id="PRO_5007830873" description="Pectinesterase inhibitor domain-containing protein" evidence="1">
    <location>
        <begin position="24"/>
        <end position="197"/>
    </location>
</feature>
<evidence type="ECO:0000259" key="2">
    <source>
        <dbReference type="SMART" id="SM00856"/>
    </source>
</evidence>
<name>A0A162A467_DAUCS</name>
<accession>A0A162A467</accession>
<dbReference type="EMBL" id="LNRQ01000005">
    <property type="protein sequence ID" value="KZM95050.1"/>
    <property type="molecule type" value="Genomic_DNA"/>
</dbReference>
<dbReference type="Gene3D" id="1.20.140.40">
    <property type="entry name" value="Invertase/pectin methylesterase inhibitor family protein"/>
    <property type="match status" value="1"/>
</dbReference>
<dbReference type="Gramene" id="KZM95050">
    <property type="protein sequence ID" value="KZM95050"/>
    <property type="gene ID" value="DCAR_018292"/>
</dbReference>
<dbReference type="NCBIfam" id="TIGR01614">
    <property type="entry name" value="PME_inhib"/>
    <property type="match status" value="1"/>
</dbReference>
<reference evidence="4" key="2">
    <citation type="submission" date="2022-03" db="EMBL/GenBank/DDBJ databases">
        <title>Draft title - Genomic analysis of global carrot germplasm unveils the trajectory of domestication and the origin of high carotenoid orange carrot.</title>
        <authorList>
            <person name="Iorizzo M."/>
            <person name="Ellison S."/>
            <person name="Senalik D."/>
            <person name="Macko-Podgorni A."/>
            <person name="Grzebelus D."/>
            <person name="Bostan H."/>
            <person name="Rolling W."/>
            <person name="Curaba J."/>
            <person name="Simon P."/>
        </authorList>
    </citation>
    <scope>NUCLEOTIDE SEQUENCE</scope>
    <source>
        <tissue evidence="4">Leaf</tissue>
    </source>
</reference>
<gene>
    <name evidence="3" type="ORF">DCAR_018292</name>
    <name evidence="4" type="ORF">DCAR_0520920</name>
</gene>
<evidence type="ECO:0000313" key="5">
    <source>
        <dbReference type="Proteomes" id="UP000077755"/>
    </source>
</evidence>
<dbReference type="EMBL" id="CP093347">
    <property type="protein sequence ID" value="WOH01536.1"/>
    <property type="molecule type" value="Genomic_DNA"/>
</dbReference>
<dbReference type="SUPFAM" id="SSF101148">
    <property type="entry name" value="Plant invertase/pectin methylesterase inhibitor"/>
    <property type="match status" value="1"/>
</dbReference>
<dbReference type="InterPro" id="IPR035513">
    <property type="entry name" value="Invertase/methylesterase_inhib"/>
</dbReference>
<evidence type="ECO:0000313" key="4">
    <source>
        <dbReference type="EMBL" id="WOH01536.1"/>
    </source>
</evidence>
<reference evidence="3" key="1">
    <citation type="journal article" date="2016" name="Nat. Genet.">
        <title>A high-quality carrot genome assembly provides new insights into carotenoid accumulation and asterid genome evolution.</title>
        <authorList>
            <person name="Iorizzo M."/>
            <person name="Ellison S."/>
            <person name="Senalik D."/>
            <person name="Zeng P."/>
            <person name="Satapoomin P."/>
            <person name="Huang J."/>
            <person name="Bowman M."/>
            <person name="Iovene M."/>
            <person name="Sanseverino W."/>
            <person name="Cavagnaro P."/>
            <person name="Yildiz M."/>
            <person name="Macko-Podgorni A."/>
            <person name="Moranska E."/>
            <person name="Grzebelus E."/>
            <person name="Grzebelus D."/>
            <person name="Ashrafi H."/>
            <person name="Zheng Z."/>
            <person name="Cheng S."/>
            <person name="Spooner D."/>
            <person name="Van Deynze A."/>
            <person name="Simon P."/>
        </authorList>
    </citation>
    <scope>NUCLEOTIDE SEQUENCE [LARGE SCALE GENOMIC DNA]</scope>
    <source>
        <tissue evidence="3">Leaf</tissue>
    </source>
</reference>
<sequence length="197" mass="21577">MKLSHLFTTFIYLVFSLSIQTNAIIPTSSRGHAYMTQEHHPSSTSFADRNPDPLSIPNSYISSAPSSSPDLSNSNDANFKALEIQIATANRDAHLAVKISQNIAKNPSTTTLIRKCLGQCVENFNTIVDDLTKATNDLHAKDIYMVKEDLSSVEQDLSACQSCFKKMVGAQSPLKPYEDSINSTMNSCLAILSETIN</sequence>
<dbReference type="Proteomes" id="UP000077755">
    <property type="component" value="Chromosome 5"/>
</dbReference>
<evidence type="ECO:0000256" key="1">
    <source>
        <dbReference type="SAM" id="SignalP"/>
    </source>
</evidence>